<dbReference type="GO" id="GO:0071897">
    <property type="term" value="P:DNA biosynthetic process"/>
    <property type="evidence" value="ECO:0007669"/>
    <property type="project" value="UniProtKB-ARBA"/>
</dbReference>
<dbReference type="SUPFAM" id="SSF56672">
    <property type="entry name" value="DNA/RNA polymerases"/>
    <property type="match status" value="2"/>
</dbReference>
<dbReference type="InterPro" id="IPR021896">
    <property type="entry name" value="THAP9-like_HTH"/>
</dbReference>
<dbReference type="PANTHER" id="PTHR31511">
    <property type="entry name" value="PROTEIN CBG23764"/>
    <property type="match status" value="1"/>
</dbReference>
<dbReference type="InterPro" id="IPR048366">
    <property type="entry name" value="TNP-like_GBD"/>
</dbReference>
<dbReference type="Pfam" id="PF12017">
    <property type="entry name" value="Tnp_P_element"/>
    <property type="match status" value="1"/>
</dbReference>
<accession>A0A6G0WKZ4</accession>
<evidence type="ECO:0000259" key="3">
    <source>
        <dbReference type="Pfam" id="PF21788"/>
    </source>
</evidence>
<evidence type="ECO:0000313" key="4">
    <source>
        <dbReference type="EMBL" id="KAF0727932.1"/>
    </source>
</evidence>
<organism evidence="4 5">
    <name type="scientific">Aphis craccivora</name>
    <name type="common">Cowpea aphid</name>
    <dbReference type="NCBI Taxonomy" id="307492"/>
    <lineage>
        <taxon>Eukaryota</taxon>
        <taxon>Metazoa</taxon>
        <taxon>Ecdysozoa</taxon>
        <taxon>Arthropoda</taxon>
        <taxon>Hexapoda</taxon>
        <taxon>Insecta</taxon>
        <taxon>Pterygota</taxon>
        <taxon>Neoptera</taxon>
        <taxon>Paraneoptera</taxon>
        <taxon>Hemiptera</taxon>
        <taxon>Sternorrhyncha</taxon>
        <taxon>Aphidomorpha</taxon>
        <taxon>Aphidoidea</taxon>
        <taxon>Aphididae</taxon>
        <taxon>Aphidini</taxon>
        <taxon>Aphis</taxon>
        <taxon>Aphis</taxon>
    </lineage>
</organism>
<dbReference type="Pfam" id="PF21787">
    <property type="entry name" value="TNP-like_RNaseH_N"/>
    <property type="match status" value="1"/>
</dbReference>
<evidence type="ECO:0000259" key="2">
    <source>
        <dbReference type="Pfam" id="PF21787"/>
    </source>
</evidence>
<keyword evidence="5" id="KW-1185">Reference proteome</keyword>
<proteinExistence type="predicted"/>
<dbReference type="InterPro" id="IPR048365">
    <property type="entry name" value="TNP-like_RNaseH_N"/>
</dbReference>
<reference evidence="4 5" key="1">
    <citation type="submission" date="2019-08" db="EMBL/GenBank/DDBJ databases">
        <title>Whole genome of Aphis craccivora.</title>
        <authorList>
            <person name="Voronova N.V."/>
            <person name="Shulinski R.S."/>
            <person name="Bandarenka Y.V."/>
            <person name="Zhorov D.G."/>
            <person name="Warner D."/>
        </authorList>
    </citation>
    <scope>NUCLEOTIDE SEQUENCE [LARGE SCALE GENOMIC DNA]</scope>
    <source>
        <strain evidence="4">180601</strain>
        <tissue evidence="4">Whole Body</tissue>
    </source>
</reference>
<evidence type="ECO:0000259" key="1">
    <source>
        <dbReference type="Pfam" id="PF12017"/>
    </source>
</evidence>
<feature type="non-terminal residue" evidence="4">
    <location>
        <position position="848"/>
    </location>
</feature>
<dbReference type="Pfam" id="PF21788">
    <property type="entry name" value="TNP-like_GBD"/>
    <property type="match status" value="1"/>
</dbReference>
<dbReference type="EMBL" id="VUJU01008628">
    <property type="protein sequence ID" value="KAF0727932.1"/>
    <property type="molecule type" value="Genomic_DNA"/>
</dbReference>
<feature type="domain" description="Transposable element P transposase-like RNase H" evidence="2">
    <location>
        <begin position="609"/>
        <end position="744"/>
    </location>
</feature>
<name>A0A6G0WKZ4_APHCR</name>
<gene>
    <name evidence="4" type="ORF">FWK35_00030972</name>
</gene>
<comment type="caution">
    <text evidence="4">The sequence shown here is derived from an EMBL/GenBank/DDBJ whole genome shotgun (WGS) entry which is preliminary data.</text>
</comment>
<protein>
    <submittedName>
        <fullName evidence="4">THAP domain-containing protein 9</fullName>
    </submittedName>
</protein>
<feature type="domain" description="THAP9-like helix-turn-helix" evidence="1">
    <location>
        <begin position="542"/>
        <end position="602"/>
    </location>
</feature>
<evidence type="ECO:0000313" key="5">
    <source>
        <dbReference type="Proteomes" id="UP000478052"/>
    </source>
</evidence>
<dbReference type="PANTHER" id="PTHR31511:SF12">
    <property type="entry name" value="RHO TERMINATION FACTOR N-TERMINAL DOMAIN-CONTAINING PROTEIN"/>
    <property type="match status" value="1"/>
</dbReference>
<dbReference type="Proteomes" id="UP000478052">
    <property type="component" value="Unassembled WGS sequence"/>
</dbReference>
<dbReference type="InterPro" id="IPR043502">
    <property type="entry name" value="DNA/RNA_pol_sf"/>
</dbReference>
<dbReference type="AlphaFoldDB" id="A0A6G0WKZ4"/>
<feature type="domain" description="Transposable element P transposase-like GTP-binding insertion" evidence="3">
    <location>
        <begin position="770"/>
        <end position="848"/>
    </location>
</feature>
<dbReference type="OrthoDB" id="408971at2759"/>
<sequence>MLLYFESSIRGGICQSVKRYVKANIPDIKGLNYNPNKSFSWITYLDCVNLYGKSMLTELPFKDFEWVDDLNIDVSKIPDNSEVGYILEVDIDYPEYLHEKHNDFPFFPLNECPPNSEVKKLITTLSSKKKYILHYKNLKQAIANGPKLVKIHRAIKFSQSKWMASDIELCTRMRREARNRFEKDFWKLLINSVFGKCMENVRTRISLKLVSSDKQANKLKMKKNFKDRTIYSENLMAIHQHKEVIKFDKAIYVRSTILDVSKTFIYDLFPYFDTSNYPKDHYCLSKNHKNQPDYFKDEMGGKILKEFVSLRPKLYAYNTENNDEVKKANGVEKYVINQHIYGLFPYFDTSNYPKDHYCFSENHKNQPGYFKDEMGGKILKEFVSLRPKLYAYKTENDDEVKKAKGVKKYVINQHIIPKGDIGEAWISFLTKFNPLFKPTKTTKVCELHFDPSSLKSLFNDSNAVYDSDEENKIVTLTLSDLDNESSDPCIPEFVELVERQLNLIESSLDKQNTNLKRKCFMEDFKDPSEINSPNSRLKNHYHLSSSQHEMVMKQLHQISETTVSPELRSFALTLHFYSPTSYNYVRKTFNKCLPHPSTIRKWYSVIGGSPGITAESMNAIKMKVKEMKHNNLDLVLGIIMDEMSIREAIHFNGERLQGYINYGHKIQESDAMPKATEALVFIVVALNSHWKIPVGYFLIHGLTAEEKANLLKTCLINIHGTGAIVKTLTFDGAASNISMAKDLGADLINQMSWFPHPSTKEEITIFLDPAHMLKLVRNTIGDWGILYDAEDNPIEWKYFKNLVTLQENNKIHLATKIRQRHINYFKEKMKVRLAAQIFSCSAADALLF</sequence>